<dbReference type="EMBL" id="JBHRTB010000010">
    <property type="protein sequence ID" value="MFC3145316.1"/>
    <property type="molecule type" value="Genomic_DNA"/>
</dbReference>
<name>A0ABV7H0S7_9RHOB</name>
<comment type="caution">
    <text evidence="1">The sequence shown here is derived from an EMBL/GenBank/DDBJ whole genome shotgun (WGS) entry which is preliminary data.</text>
</comment>
<evidence type="ECO:0000313" key="2">
    <source>
        <dbReference type="Proteomes" id="UP001595632"/>
    </source>
</evidence>
<reference evidence="2" key="1">
    <citation type="journal article" date="2019" name="Int. J. Syst. Evol. Microbiol.">
        <title>The Global Catalogue of Microorganisms (GCM) 10K type strain sequencing project: providing services to taxonomists for standard genome sequencing and annotation.</title>
        <authorList>
            <consortium name="The Broad Institute Genomics Platform"/>
            <consortium name="The Broad Institute Genome Sequencing Center for Infectious Disease"/>
            <person name="Wu L."/>
            <person name="Ma J."/>
        </authorList>
    </citation>
    <scope>NUCLEOTIDE SEQUENCE [LARGE SCALE GENOMIC DNA]</scope>
    <source>
        <strain evidence="2">KCTC 52366</strain>
    </source>
</reference>
<accession>A0ABV7H0S7</accession>
<dbReference type="RefSeq" id="WP_275635130.1">
    <property type="nucleotide sequence ID" value="NZ_JARGYD010000020.1"/>
</dbReference>
<evidence type="ECO:0000313" key="1">
    <source>
        <dbReference type="EMBL" id="MFC3145316.1"/>
    </source>
</evidence>
<dbReference type="Proteomes" id="UP001595632">
    <property type="component" value="Unassembled WGS sequence"/>
</dbReference>
<gene>
    <name evidence="1" type="ORF">ACFOGP_21530</name>
</gene>
<organism evidence="1 2">
    <name type="scientific">Psychromarinibacter halotolerans</name>
    <dbReference type="NCBI Taxonomy" id="1775175"/>
    <lineage>
        <taxon>Bacteria</taxon>
        <taxon>Pseudomonadati</taxon>
        <taxon>Pseudomonadota</taxon>
        <taxon>Alphaproteobacteria</taxon>
        <taxon>Rhodobacterales</taxon>
        <taxon>Paracoccaceae</taxon>
        <taxon>Psychromarinibacter</taxon>
    </lineage>
</organism>
<proteinExistence type="predicted"/>
<keyword evidence="2" id="KW-1185">Reference proteome</keyword>
<protein>
    <submittedName>
        <fullName evidence="1">Uncharacterized protein</fullName>
    </submittedName>
</protein>
<sequence>MTDEQTGVEETKRGRVRRLFCDPMDELGFRRPRRMDDETFRAKQTRMVDALTYMSDDGLRTLFDFMKSKGQGKQRDQWPPRAMIYAYAELIEPCPIEKIPSMLSWFRSSAGARAAEDDTLVETFEFIQKYKKPPTMDGAQAAIRRQAEERRRNISMARSRVDRGVAMPDDEQLLAWHADRIAVVKSIMKPADAEERR</sequence>